<evidence type="ECO:0000256" key="1">
    <source>
        <dbReference type="ARBA" id="ARBA00022801"/>
    </source>
</evidence>
<dbReference type="Proteomes" id="UP000885771">
    <property type="component" value="Unassembled WGS sequence"/>
</dbReference>
<comment type="caution">
    <text evidence="4">The sequence shown here is derived from an EMBL/GenBank/DDBJ whole genome shotgun (WGS) entry which is preliminary data.</text>
</comment>
<evidence type="ECO:0000259" key="3">
    <source>
        <dbReference type="Pfam" id="PF02834"/>
    </source>
</evidence>
<gene>
    <name evidence="4" type="primary">thpR</name>
    <name evidence="4" type="ORF">ENJ15_00145</name>
</gene>
<dbReference type="InterPro" id="IPR009097">
    <property type="entry name" value="Cyclic_Pdiesterase"/>
</dbReference>
<comment type="function">
    <text evidence="2">Hydrolyzes RNA 2',3'-cyclic phosphodiester to an RNA 2'-phosphomonoester.</text>
</comment>
<sequence>MKTEKKNSARLFLAVFPDDTVKSILDKETALLQKKYTLPGLKWTAPAQRHLTLKFLGDVTPGEKERLIQRLDALCPRLGRPRLSPKAYAFFPNRRRARVFYLGLEEDAALSALAREIEVCAGESVPGASSAPFRPHITLARMGRRFSGYAALTPLSRETARPWRQDVDSFMLVESRLSASGAKYTPVHTFFLPETK</sequence>
<dbReference type="EMBL" id="DRLI01000008">
    <property type="protein sequence ID" value="HHM01392.1"/>
    <property type="molecule type" value="Genomic_DNA"/>
</dbReference>
<feature type="short sequence motif" description="HXTX 2" evidence="2">
    <location>
        <begin position="136"/>
        <end position="139"/>
    </location>
</feature>
<dbReference type="InterPro" id="IPR004175">
    <property type="entry name" value="RNA_CPDase"/>
</dbReference>
<evidence type="ECO:0000313" key="4">
    <source>
        <dbReference type="EMBL" id="HHM01392.1"/>
    </source>
</evidence>
<dbReference type="PANTHER" id="PTHR35561">
    <property type="entry name" value="RNA 2',3'-CYCLIC PHOSPHODIESTERASE"/>
    <property type="match status" value="1"/>
</dbReference>
<comment type="catalytic activity">
    <reaction evidence="2">
        <text>a 3'-end 2',3'-cyclophospho-ribonucleotide-RNA + H2O = a 3'-end 2'-phospho-ribonucleotide-RNA + H(+)</text>
        <dbReference type="Rhea" id="RHEA:11828"/>
        <dbReference type="Rhea" id="RHEA-COMP:10464"/>
        <dbReference type="Rhea" id="RHEA-COMP:17353"/>
        <dbReference type="ChEBI" id="CHEBI:15377"/>
        <dbReference type="ChEBI" id="CHEBI:15378"/>
        <dbReference type="ChEBI" id="CHEBI:83064"/>
        <dbReference type="ChEBI" id="CHEBI:173113"/>
        <dbReference type="EC" id="3.1.4.58"/>
    </reaction>
</comment>
<feature type="active site" description="Proton acceptor" evidence="2">
    <location>
        <position position="136"/>
    </location>
</feature>
<dbReference type="SUPFAM" id="SSF55144">
    <property type="entry name" value="LigT-like"/>
    <property type="match status" value="1"/>
</dbReference>
<proteinExistence type="inferred from homology"/>
<dbReference type="GO" id="GO:0008664">
    <property type="term" value="F:RNA 2',3'-cyclic 3'-phosphodiesterase activity"/>
    <property type="evidence" value="ECO:0007669"/>
    <property type="project" value="UniProtKB-EC"/>
</dbReference>
<comment type="similarity">
    <text evidence="2">Belongs to the 2H phosphoesterase superfamily. ThpR family.</text>
</comment>
<dbReference type="Gene3D" id="3.90.1140.10">
    <property type="entry name" value="Cyclic phosphodiesterase"/>
    <property type="match status" value="1"/>
</dbReference>
<feature type="short sequence motif" description="HXTX 1" evidence="2">
    <location>
        <begin position="50"/>
        <end position="53"/>
    </location>
</feature>
<feature type="active site" description="Proton donor" evidence="2">
    <location>
        <position position="50"/>
    </location>
</feature>
<accession>A0A7V5RMT5</accession>
<dbReference type="InterPro" id="IPR014051">
    <property type="entry name" value="Phosphoesterase_HXTX"/>
</dbReference>
<dbReference type="AlphaFoldDB" id="A0A7V5RMT5"/>
<reference evidence="4" key="1">
    <citation type="journal article" date="2020" name="mSystems">
        <title>Genome- and Community-Level Interaction Insights into Carbon Utilization and Element Cycling Functions of Hydrothermarchaeota in Hydrothermal Sediment.</title>
        <authorList>
            <person name="Zhou Z."/>
            <person name="Liu Y."/>
            <person name="Xu W."/>
            <person name="Pan J."/>
            <person name="Luo Z.H."/>
            <person name="Li M."/>
        </authorList>
    </citation>
    <scope>NUCLEOTIDE SEQUENCE [LARGE SCALE GENOMIC DNA]</scope>
    <source>
        <strain evidence="4">HyVt-460</strain>
    </source>
</reference>
<dbReference type="GO" id="GO:0004113">
    <property type="term" value="F:2',3'-cyclic-nucleotide 3'-phosphodiesterase activity"/>
    <property type="evidence" value="ECO:0007669"/>
    <property type="project" value="InterPro"/>
</dbReference>
<dbReference type="Pfam" id="PF02834">
    <property type="entry name" value="LigT_PEase"/>
    <property type="match status" value="1"/>
</dbReference>
<keyword evidence="1 2" id="KW-0378">Hydrolase</keyword>
<dbReference type="HAMAP" id="MF_01940">
    <property type="entry name" value="RNA_CPDase"/>
    <property type="match status" value="1"/>
</dbReference>
<feature type="domain" description="Phosphoesterase HXTX" evidence="3">
    <location>
        <begin position="22"/>
        <end position="101"/>
    </location>
</feature>
<evidence type="ECO:0000256" key="2">
    <source>
        <dbReference type="HAMAP-Rule" id="MF_01940"/>
    </source>
</evidence>
<dbReference type="NCBIfam" id="TIGR02258">
    <property type="entry name" value="2_5_ligase"/>
    <property type="match status" value="1"/>
</dbReference>
<dbReference type="PANTHER" id="PTHR35561:SF1">
    <property type="entry name" value="RNA 2',3'-CYCLIC PHOSPHODIESTERASE"/>
    <property type="match status" value="1"/>
</dbReference>
<name>A0A7V5RMT5_CALAY</name>
<organism evidence="4">
    <name type="scientific">Caldithrix abyssi</name>
    <dbReference type="NCBI Taxonomy" id="187145"/>
    <lineage>
        <taxon>Bacteria</taxon>
        <taxon>Pseudomonadati</taxon>
        <taxon>Calditrichota</taxon>
        <taxon>Calditrichia</taxon>
        <taxon>Calditrichales</taxon>
        <taxon>Calditrichaceae</taxon>
        <taxon>Caldithrix</taxon>
    </lineage>
</organism>
<dbReference type="EC" id="3.1.4.58" evidence="2"/>
<protein>
    <recommendedName>
        <fullName evidence="2">RNA 2',3'-cyclic phosphodiesterase</fullName>
        <shortName evidence="2">RNA 2',3'-CPDase</shortName>
        <ecNumber evidence="2">3.1.4.58</ecNumber>
    </recommendedName>
</protein>